<dbReference type="AlphaFoldDB" id="A0A832WGF7"/>
<reference evidence="1" key="1">
    <citation type="journal article" date="2020" name="bioRxiv">
        <title>A rank-normalized archaeal taxonomy based on genome phylogeny resolves widespread incomplete and uneven classifications.</title>
        <authorList>
            <person name="Rinke C."/>
            <person name="Chuvochina M."/>
            <person name="Mussig A.J."/>
            <person name="Chaumeil P.-A."/>
            <person name="Waite D.W."/>
            <person name="Whitman W.B."/>
            <person name="Parks D.H."/>
            <person name="Hugenholtz P."/>
        </authorList>
    </citation>
    <scope>NUCLEOTIDE SEQUENCE</scope>
    <source>
        <strain evidence="1">UBA8839</strain>
    </source>
</reference>
<evidence type="ECO:0000313" key="1">
    <source>
        <dbReference type="EMBL" id="HII46390.1"/>
    </source>
</evidence>
<protein>
    <submittedName>
        <fullName evidence="1">Uncharacterized protein</fullName>
    </submittedName>
</protein>
<name>A0A832WGF7_9CREN</name>
<organism evidence="1 2">
    <name type="scientific">Pyrobaculum aerophilum</name>
    <dbReference type="NCBI Taxonomy" id="13773"/>
    <lineage>
        <taxon>Archaea</taxon>
        <taxon>Thermoproteota</taxon>
        <taxon>Thermoprotei</taxon>
        <taxon>Thermoproteales</taxon>
        <taxon>Thermoproteaceae</taxon>
        <taxon>Pyrobaculum</taxon>
    </lineage>
</organism>
<dbReference type="OMA" id="LELWVEY"/>
<sequence length="92" mass="10286">MVPLEKILKLREGGYEVVVRGGVVEIFFTTPTIGDAASNPEAGDERRRIVVRGVVQGGEVKLTDAYVEEEGGAKRRIDLRDLELWVEYIKNL</sequence>
<proteinExistence type="predicted"/>
<dbReference type="EMBL" id="DUJP01000012">
    <property type="protein sequence ID" value="HII46390.1"/>
    <property type="molecule type" value="Genomic_DNA"/>
</dbReference>
<comment type="caution">
    <text evidence="1">The sequence shown here is derived from an EMBL/GenBank/DDBJ whole genome shotgun (WGS) entry which is preliminary data.</text>
</comment>
<accession>A0A832WGF7</accession>
<evidence type="ECO:0000313" key="2">
    <source>
        <dbReference type="Proteomes" id="UP000651120"/>
    </source>
</evidence>
<dbReference type="GeneID" id="1465764"/>
<dbReference type="Proteomes" id="UP000651120">
    <property type="component" value="Unassembled WGS sequence"/>
</dbReference>
<gene>
    <name evidence="1" type="ORF">HA333_02735</name>
</gene>
<dbReference type="RefSeq" id="WP_011007995.1">
    <property type="nucleotide sequence ID" value="NZ_DAIOPL010000016.1"/>
</dbReference>